<evidence type="ECO:0000259" key="6">
    <source>
        <dbReference type="Pfam" id="PF05199"/>
    </source>
</evidence>
<dbReference type="Pfam" id="PF13450">
    <property type="entry name" value="NAD_binding_8"/>
    <property type="match status" value="1"/>
</dbReference>
<dbReference type="Gene3D" id="3.50.50.60">
    <property type="entry name" value="FAD/NAD(P)-binding domain"/>
    <property type="match status" value="2"/>
</dbReference>
<dbReference type="SUPFAM" id="SSF51905">
    <property type="entry name" value="FAD/NAD(P)-binding domain"/>
    <property type="match status" value="1"/>
</dbReference>
<evidence type="ECO:0000313" key="7">
    <source>
        <dbReference type="EMBL" id="BCS98991.1"/>
    </source>
</evidence>
<protein>
    <submittedName>
        <fullName evidence="7">Ferredoxin</fullName>
    </submittedName>
</protein>
<dbReference type="RefSeq" id="WP_236890345.1">
    <property type="nucleotide sequence ID" value="NZ_AP024488.1"/>
</dbReference>
<gene>
    <name evidence="7" type="ORF">DSLASN_46230</name>
</gene>
<evidence type="ECO:0000259" key="5">
    <source>
        <dbReference type="Pfam" id="PF00732"/>
    </source>
</evidence>
<dbReference type="Pfam" id="PF05199">
    <property type="entry name" value="GMC_oxred_C"/>
    <property type="match status" value="1"/>
</dbReference>
<sequence length="437" mass="45989">MQNTYDAIVVGSGPGGATVARGLAMAGKEVLLLEKGKDHQNLGTYAGALSIVEKAGFFKSREGVAMLMASSTGGATTVYSGSAAMPPPWLKDRYGIDLGEYADQTWKELNVAPLPDFLLGDASKRIMNSANRLGYDWNPTPKLFDLEKVKTGCRCGAATSLGCACGAKWTAREYIHDAVGHGAELITQAECTDVLVENGCAAGVRATVSGQGLQVFHAALVILAGGGIPSPRLLLKAGINHAGKSCVIDPTVLLYGISPFKGSCTDPLVSVDTWEFCDTHGVRMGTLIDPKLMTYISLGKAGLKHLPKGRHYKNMVGILIKIKDKPGGWVDQNGNVSKELTEADFEKLAMGKTIATEILTASGCAPSSIVASPVRGAHPSGTCGIGAVVDTNLQTGIKNLYVCDASVFPEALDRPTVITIISFGKRLVDHLLKEGND</sequence>
<dbReference type="InterPro" id="IPR036188">
    <property type="entry name" value="FAD/NAD-bd_sf"/>
</dbReference>
<evidence type="ECO:0000256" key="3">
    <source>
        <dbReference type="ARBA" id="ARBA00022827"/>
    </source>
</evidence>
<dbReference type="EMBL" id="AP024488">
    <property type="protein sequence ID" value="BCS98991.1"/>
    <property type="molecule type" value="Genomic_DNA"/>
</dbReference>
<evidence type="ECO:0000256" key="2">
    <source>
        <dbReference type="ARBA" id="ARBA00022630"/>
    </source>
</evidence>
<dbReference type="PANTHER" id="PTHR46056:SF12">
    <property type="entry name" value="LONG-CHAIN-ALCOHOL OXIDASE"/>
    <property type="match status" value="1"/>
</dbReference>
<dbReference type="InterPro" id="IPR007867">
    <property type="entry name" value="GMC_OxRtase_C"/>
</dbReference>
<evidence type="ECO:0000256" key="1">
    <source>
        <dbReference type="ARBA" id="ARBA00010790"/>
    </source>
</evidence>
<keyword evidence="8" id="KW-1185">Reference proteome</keyword>
<evidence type="ECO:0000313" key="8">
    <source>
        <dbReference type="Proteomes" id="UP001320148"/>
    </source>
</evidence>
<proteinExistence type="inferred from homology"/>
<dbReference type="PANTHER" id="PTHR46056">
    <property type="entry name" value="LONG-CHAIN-ALCOHOL OXIDASE"/>
    <property type="match status" value="1"/>
</dbReference>
<feature type="domain" description="Glucose-methanol-choline oxidoreductase C-terminal" evidence="6">
    <location>
        <begin position="372"/>
        <end position="423"/>
    </location>
</feature>
<evidence type="ECO:0000256" key="4">
    <source>
        <dbReference type="ARBA" id="ARBA00023002"/>
    </source>
</evidence>
<keyword evidence="2" id="KW-0285">Flavoprotein</keyword>
<organism evidence="7 8">
    <name type="scientific">Desulfoluna limicola</name>
    <dbReference type="NCBI Taxonomy" id="2810562"/>
    <lineage>
        <taxon>Bacteria</taxon>
        <taxon>Pseudomonadati</taxon>
        <taxon>Thermodesulfobacteriota</taxon>
        <taxon>Desulfobacteria</taxon>
        <taxon>Desulfobacterales</taxon>
        <taxon>Desulfolunaceae</taxon>
        <taxon>Desulfoluna</taxon>
    </lineage>
</organism>
<reference evidence="7 8" key="1">
    <citation type="submission" date="2021-02" db="EMBL/GenBank/DDBJ databases">
        <title>Complete genome of Desulfoluna sp. strain ASN36.</title>
        <authorList>
            <person name="Takahashi A."/>
            <person name="Kojima H."/>
            <person name="Fukui M."/>
        </authorList>
    </citation>
    <scope>NUCLEOTIDE SEQUENCE [LARGE SCALE GENOMIC DNA]</scope>
    <source>
        <strain evidence="7 8">ASN36</strain>
    </source>
</reference>
<name>A0ABM7PNL7_9BACT</name>
<keyword evidence="4" id="KW-0560">Oxidoreductase</keyword>
<feature type="domain" description="Glucose-methanol-choline oxidoreductase N-terminal" evidence="5">
    <location>
        <begin position="51"/>
        <end position="241"/>
    </location>
</feature>
<dbReference type="Proteomes" id="UP001320148">
    <property type="component" value="Chromosome"/>
</dbReference>
<accession>A0ABM7PNL7</accession>
<comment type="similarity">
    <text evidence="1">Belongs to the GMC oxidoreductase family.</text>
</comment>
<dbReference type="InterPro" id="IPR000172">
    <property type="entry name" value="GMC_OxRdtase_N"/>
</dbReference>
<keyword evidence="3" id="KW-0274">FAD</keyword>
<dbReference type="Pfam" id="PF00732">
    <property type="entry name" value="GMC_oxred_N"/>
    <property type="match status" value="1"/>
</dbReference>